<dbReference type="AlphaFoldDB" id="A0A0R1IXU6"/>
<feature type="transmembrane region" description="Helical" evidence="9">
    <location>
        <begin position="396"/>
        <end position="417"/>
    </location>
</feature>
<dbReference type="PANTHER" id="PTHR30588:SF0">
    <property type="entry name" value="BRANCHED-CHAIN AMINO ACID PERMEASE BRNQ"/>
    <property type="match status" value="1"/>
</dbReference>
<dbReference type="Proteomes" id="UP000050929">
    <property type="component" value="Unassembled WGS sequence"/>
</dbReference>
<evidence type="ECO:0000256" key="6">
    <source>
        <dbReference type="ARBA" id="ARBA00022970"/>
    </source>
</evidence>
<protein>
    <recommendedName>
        <fullName evidence="9">Branched-chain amino acid transport system carrier protein</fullName>
    </recommendedName>
</protein>
<dbReference type="PANTHER" id="PTHR30588">
    <property type="entry name" value="BRANCHED-CHAIN AMINO ACID TRANSPORT SYSTEM 2 CARRIER PROTEIN"/>
    <property type="match status" value="1"/>
</dbReference>
<keyword evidence="3 9" id="KW-0813">Transport</keyword>
<keyword evidence="7 9" id="KW-1133">Transmembrane helix</keyword>
<keyword evidence="4" id="KW-1003">Cell membrane</keyword>
<feature type="transmembrane region" description="Helical" evidence="9">
    <location>
        <begin position="341"/>
        <end position="360"/>
    </location>
</feature>
<comment type="caution">
    <text evidence="10">The sequence shown here is derived from an EMBL/GenBank/DDBJ whole genome shotgun (WGS) entry which is preliminary data.</text>
</comment>
<feature type="transmembrane region" description="Helical" evidence="9">
    <location>
        <begin position="257"/>
        <end position="280"/>
    </location>
</feature>
<evidence type="ECO:0000256" key="7">
    <source>
        <dbReference type="ARBA" id="ARBA00022989"/>
    </source>
</evidence>
<evidence type="ECO:0000256" key="8">
    <source>
        <dbReference type="ARBA" id="ARBA00023136"/>
    </source>
</evidence>
<evidence type="ECO:0000313" key="11">
    <source>
        <dbReference type="Proteomes" id="UP000050929"/>
    </source>
</evidence>
<sequence length="480" mass="51886">MALHRLGYITLGGFFMQNDLLEKKSNKSKFLQLLVVSSLIFGMFFGSGNLIFPVHLGQMAGNNWFSAAVGFAVSGSLFPLLAILAVVVTKSDGLYDLARPIGRHYAALFLVLVHLTIGPFFGTPRTAATAYEMAVKPFLPAQFDRFSMLVFTALFFGVAYLLTVHQSKLLKYVGKYLNTIFLVLLAVVFLVAFLKPMGGLNHMPTAAYQTNSAVSGMLEGYNTVDAVALLALSVTFVHAVRGLGYRDKELSKVTAKAGTLSIVLEVLIYLGLVLLGAFSLNKMKLSANGGDALSSIVNSYFGNLGAALLGVLVTLGVFTTAMGLVASFAQDFHKLFPKVSYLAWLRVTCFVSFVVANAGLDTIISWSLPVLMLLYPLSLALILVSLTVHAKPYAGVVYKMTIAFTVVPAVLDMLNSSPAVVTNMTFVKYLLSVYHQYVPFASLGLGWVTPTLLGFFVGLVLAKMGVFVTNNKTVTQESKY</sequence>
<feature type="transmembrane region" description="Helical" evidence="9">
    <location>
        <begin position="64"/>
        <end position="89"/>
    </location>
</feature>
<dbReference type="EMBL" id="AZDG01000028">
    <property type="protein sequence ID" value="KRK63595.1"/>
    <property type="molecule type" value="Genomic_DNA"/>
</dbReference>
<dbReference type="GO" id="GO:0015188">
    <property type="term" value="F:L-isoleucine transmembrane transporter activity"/>
    <property type="evidence" value="ECO:0007669"/>
    <property type="project" value="TreeGrafter"/>
</dbReference>
<feature type="transmembrane region" description="Helical" evidence="9">
    <location>
        <begin position="300"/>
        <end position="329"/>
    </location>
</feature>
<dbReference type="Pfam" id="PF05525">
    <property type="entry name" value="Branch_AA_trans"/>
    <property type="match status" value="1"/>
</dbReference>
<evidence type="ECO:0000313" key="10">
    <source>
        <dbReference type="EMBL" id="KRK63595.1"/>
    </source>
</evidence>
<dbReference type="GO" id="GO:0015820">
    <property type="term" value="P:L-leucine transport"/>
    <property type="evidence" value="ECO:0007669"/>
    <property type="project" value="TreeGrafter"/>
</dbReference>
<organism evidence="10 11">
    <name type="scientific">Companilactobacillus tucceti DSM 20183</name>
    <dbReference type="NCBI Taxonomy" id="1423811"/>
    <lineage>
        <taxon>Bacteria</taxon>
        <taxon>Bacillati</taxon>
        <taxon>Bacillota</taxon>
        <taxon>Bacilli</taxon>
        <taxon>Lactobacillales</taxon>
        <taxon>Lactobacillaceae</taxon>
        <taxon>Companilactobacillus</taxon>
    </lineage>
</organism>
<feature type="transmembrane region" description="Helical" evidence="9">
    <location>
        <begin position="226"/>
        <end position="245"/>
    </location>
</feature>
<dbReference type="PATRIC" id="fig|1423811.3.peg.1316"/>
<dbReference type="GO" id="GO:0015818">
    <property type="term" value="P:isoleucine transport"/>
    <property type="evidence" value="ECO:0007669"/>
    <property type="project" value="TreeGrafter"/>
</dbReference>
<proteinExistence type="inferred from homology"/>
<dbReference type="GO" id="GO:0015190">
    <property type="term" value="F:L-leucine transmembrane transporter activity"/>
    <property type="evidence" value="ECO:0007669"/>
    <property type="project" value="TreeGrafter"/>
</dbReference>
<dbReference type="Gene3D" id="1.20.1740.10">
    <property type="entry name" value="Amino acid/polyamine transporter I"/>
    <property type="match status" value="1"/>
</dbReference>
<evidence type="ECO:0000256" key="2">
    <source>
        <dbReference type="ARBA" id="ARBA00008540"/>
    </source>
</evidence>
<comment type="subcellular location">
    <subcellularLocation>
        <location evidence="1 9">Cell membrane</location>
        <topology evidence="1 9">Multi-pass membrane protein</topology>
    </subcellularLocation>
</comment>
<dbReference type="InterPro" id="IPR004685">
    <property type="entry name" value="Brnchd-chn_aa_trnsp_Livcs"/>
</dbReference>
<accession>A0A0R1IXU6</accession>
<reference evidence="10 11" key="1">
    <citation type="journal article" date="2015" name="Genome Announc.">
        <title>Expanding the biotechnology potential of lactobacilli through comparative genomics of 213 strains and associated genera.</title>
        <authorList>
            <person name="Sun Z."/>
            <person name="Harris H.M."/>
            <person name="McCann A."/>
            <person name="Guo C."/>
            <person name="Argimon S."/>
            <person name="Zhang W."/>
            <person name="Yang X."/>
            <person name="Jeffery I.B."/>
            <person name="Cooney J.C."/>
            <person name="Kagawa T.F."/>
            <person name="Liu W."/>
            <person name="Song Y."/>
            <person name="Salvetti E."/>
            <person name="Wrobel A."/>
            <person name="Rasinkangas P."/>
            <person name="Parkhill J."/>
            <person name="Rea M.C."/>
            <person name="O'Sullivan O."/>
            <person name="Ritari J."/>
            <person name="Douillard F.P."/>
            <person name="Paul Ross R."/>
            <person name="Yang R."/>
            <person name="Briner A.E."/>
            <person name="Felis G.E."/>
            <person name="de Vos W.M."/>
            <person name="Barrangou R."/>
            <person name="Klaenhammer T.R."/>
            <person name="Caufield P.W."/>
            <person name="Cui Y."/>
            <person name="Zhang H."/>
            <person name="O'Toole P.W."/>
        </authorList>
    </citation>
    <scope>NUCLEOTIDE SEQUENCE [LARGE SCALE GENOMIC DNA]</scope>
    <source>
        <strain evidence="10 11">DSM 20183</strain>
    </source>
</reference>
<dbReference type="NCBIfam" id="TIGR00796">
    <property type="entry name" value="livcs"/>
    <property type="match status" value="1"/>
</dbReference>
<name>A0A0R1IXU6_9LACO</name>
<feature type="transmembrane region" description="Helical" evidence="9">
    <location>
        <begin position="146"/>
        <end position="164"/>
    </location>
</feature>
<evidence type="ECO:0000256" key="9">
    <source>
        <dbReference type="RuleBase" id="RU362122"/>
    </source>
</evidence>
<evidence type="ECO:0000256" key="5">
    <source>
        <dbReference type="ARBA" id="ARBA00022692"/>
    </source>
</evidence>
<feature type="transmembrane region" description="Helical" evidence="9">
    <location>
        <begin position="366"/>
        <end position="384"/>
    </location>
</feature>
<evidence type="ECO:0000256" key="3">
    <source>
        <dbReference type="ARBA" id="ARBA00022448"/>
    </source>
</evidence>
<keyword evidence="11" id="KW-1185">Reference proteome</keyword>
<keyword evidence="8 9" id="KW-0472">Membrane</keyword>
<comment type="similarity">
    <text evidence="2 9">Belongs to the branched chain amino acid transporter family.</text>
</comment>
<feature type="transmembrane region" description="Helical" evidence="9">
    <location>
        <begin position="437"/>
        <end position="462"/>
    </location>
</feature>
<gene>
    <name evidence="10" type="ORF">FC72_GL001292</name>
</gene>
<dbReference type="GO" id="GO:0005886">
    <property type="term" value="C:plasma membrane"/>
    <property type="evidence" value="ECO:0007669"/>
    <property type="project" value="UniProtKB-SubCell"/>
</dbReference>
<dbReference type="GO" id="GO:0005304">
    <property type="term" value="F:L-valine transmembrane transporter activity"/>
    <property type="evidence" value="ECO:0007669"/>
    <property type="project" value="TreeGrafter"/>
</dbReference>
<feature type="transmembrane region" description="Helical" evidence="9">
    <location>
        <begin position="101"/>
        <end position="121"/>
    </location>
</feature>
<evidence type="ECO:0000256" key="1">
    <source>
        <dbReference type="ARBA" id="ARBA00004651"/>
    </source>
</evidence>
<feature type="transmembrane region" description="Helical" evidence="9">
    <location>
        <begin position="176"/>
        <end position="194"/>
    </location>
</feature>
<evidence type="ECO:0000256" key="4">
    <source>
        <dbReference type="ARBA" id="ARBA00022475"/>
    </source>
</evidence>
<keyword evidence="5 9" id="KW-0812">Transmembrane</keyword>
<comment type="function">
    <text evidence="9">Component of the transport system for branched-chain amino acids.</text>
</comment>
<feature type="transmembrane region" description="Helical" evidence="9">
    <location>
        <begin position="30"/>
        <end position="52"/>
    </location>
</feature>
<keyword evidence="6 9" id="KW-0029">Amino-acid transport</keyword>